<dbReference type="RefSeq" id="WP_012349441.1">
    <property type="nucleotide sequence ID" value="NC_010525.1"/>
</dbReference>
<dbReference type="HOGENOM" id="CLU_272814_0_0_2"/>
<accession>B1YA46</accession>
<name>B1YA46_PYRNV</name>
<dbReference type="Proteomes" id="UP000001694">
    <property type="component" value="Chromosome"/>
</dbReference>
<reference evidence="1" key="1">
    <citation type="submission" date="2008-03" db="EMBL/GenBank/DDBJ databases">
        <title>Complete sequence of Thermoproteus neutrophilus V24Sta.</title>
        <authorList>
            <consortium name="US DOE Joint Genome Institute"/>
            <person name="Copeland A."/>
            <person name="Lucas S."/>
            <person name="Lapidus A."/>
            <person name="Glavina del Rio T."/>
            <person name="Dalin E."/>
            <person name="Tice H."/>
            <person name="Bruce D."/>
            <person name="Goodwin L."/>
            <person name="Pitluck S."/>
            <person name="Sims D."/>
            <person name="Brettin T."/>
            <person name="Detter J.C."/>
            <person name="Han C."/>
            <person name="Kuske C.R."/>
            <person name="Schmutz J."/>
            <person name="Larimer F."/>
            <person name="Land M."/>
            <person name="Hauser L."/>
            <person name="Kyrpides N."/>
            <person name="Mikhailova N."/>
            <person name="Biddle J.F."/>
            <person name="Zhang Z."/>
            <person name="Fitz-Gibbon S.T."/>
            <person name="Lowe T.M."/>
            <person name="Saltikov C."/>
            <person name="House C.H."/>
            <person name="Richardson P."/>
        </authorList>
    </citation>
    <scope>NUCLEOTIDE SEQUENCE [LARGE SCALE GENOMIC DNA]</scope>
    <source>
        <strain evidence="1">V24Sta</strain>
    </source>
</reference>
<dbReference type="eggNOG" id="arCOG05461">
    <property type="taxonomic scope" value="Archaea"/>
</dbReference>
<proteinExistence type="predicted"/>
<dbReference type="EMBL" id="CP001014">
    <property type="protein sequence ID" value="ACB39020.1"/>
    <property type="molecule type" value="Genomic_DNA"/>
</dbReference>
<evidence type="ECO:0000313" key="2">
    <source>
        <dbReference type="Proteomes" id="UP000001694"/>
    </source>
</evidence>
<dbReference type="OrthoDB" id="28958at2157"/>
<protein>
    <submittedName>
        <fullName evidence="1">Uncharacterized protein</fullName>
    </submittedName>
</protein>
<dbReference type="GeneID" id="6164981"/>
<dbReference type="STRING" id="444157.Tneu_0062"/>
<dbReference type="AlphaFoldDB" id="B1YA46"/>
<gene>
    <name evidence="1" type="ordered locus">Tneu_0062</name>
</gene>
<evidence type="ECO:0000313" key="1">
    <source>
        <dbReference type="EMBL" id="ACB39020.1"/>
    </source>
</evidence>
<keyword evidence="2" id="KW-1185">Reference proteome</keyword>
<dbReference type="KEGG" id="tne:Tneu_0062"/>
<sequence length="1196" mass="126744">MRLVLALLVAAALVLAVETPHFYVVGNDTYSQKLANYLEEAYGFYVGKGLSPAPPCSGGKYFVNITSVASGDTRVGLSGSTVCVQRLDFSQSLSDVELRHLAYHEVAHVFQVRYINPDMLYDQRWPVEALPEGMAAVGAQYFYFPYRYFSGKLYQVNPYSASHDDWYKYSAVFAWYLQSLGNWTPVVVNATRGNADPALVSMYVKFLLALAQGVSIGGVQLAPDFQKYQLAPGYNPQPLSLDGLTAAYYEISPPYPGYLTIEAAGVVSNVPLGQPIWVNGTLRVAFVNPTTSPVYTTVKMYFGGLYAKFTGGAYYDNGTLALDLYVAVDGSPANGVVYINGTGVTARGGFATYVTRGALRPYALVVSNGSYTTVVRVNLTGLQLAAAPGVLLVGPGAWGAVNVTVYNPNPLVVVGTLKAAGCPGFGGGAVLQIPPGGSALAKLPFNVSTPGDCLLSISYAGSTATLSVKAARPTYRIYYDLDRGAGAVYATLGGYAASANFTGLSTTLRVPGAGYTAATLSIRLAVPDFKIDVKPVGAGGGLLQYSITVVGSVSGTPNATYLATVAVDGRDAGKIRIDTGPAGVGQSALSVAYDAPIGKNAVDVRVGQAKYTLALPKPQVRLEVVKARVNGSVVELLLKPVTNFPGLNITVRVDGGVGCASVCILKARYDEVINISYTAVERGSISVRLPRPSFRIDVSRVVVTPSSVDVSLSIEASICNPSVDADYFVYINGTVLHIPAGAGLCATGRATAGASLPYREDLRLTLSTNFGDVEKVIHIPRPTVAVRLLNWRVDRGGESALLNLTIYAPPNYTYVVGGDQVRGRLSKVVEVAASDGAAVFSYGFGEVRILRPPLRLSAGAEAAELGTPARVFVAVSTPPNLTLRVPLYVNGTQSVFVDVGPGAHAQYAVNVTSPERPGRYLVVLKAGPYTVSVPVLWYRVYNLSISGPAALPLGAGARVVLGGFVEPRVAVSAVVEAWGCEQFRRTVPLNYTLDLVYNRTCVLHLVFRTNSSLVSRRLYWGPLEVRPEALILGTAGGLPVFAAGSLSAALYLNGSRVNGSVVVVGRYDALGLVNFTIYGEYMGVRNKTAFVGFAVPPQSYIRASEAAGNMSQRAAEYFRFLVEKAVATGDWALVDGISQLYTAPPTPMTLLARALVEGDLSAGRTPNLAVVETLRHIEPAIYGLLGLSILVARRFA</sequence>
<organism evidence="1 2">
    <name type="scientific">Pyrobaculum neutrophilum (strain DSM 2338 / JCM 9278 / NBRC 100436 / V24Sta)</name>
    <name type="common">Thermoproteus neutrophilus</name>
    <dbReference type="NCBI Taxonomy" id="444157"/>
    <lineage>
        <taxon>Archaea</taxon>
        <taxon>Thermoproteota</taxon>
        <taxon>Thermoprotei</taxon>
        <taxon>Thermoproteales</taxon>
        <taxon>Thermoproteaceae</taxon>
        <taxon>Pyrobaculum</taxon>
    </lineage>
</organism>